<dbReference type="GO" id="GO:0005737">
    <property type="term" value="C:cytoplasm"/>
    <property type="evidence" value="ECO:0007669"/>
    <property type="project" value="UniProtKB-SubCell"/>
</dbReference>
<dbReference type="GO" id="GO:0007051">
    <property type="term" value="P:spindle organization"/>
    <property type="evidence" value="ECO:0007669"/>
    <property type="project" value="TreeGrafter"/>
</dbReference>
<dbReference type="SMART" id="SM00537">
    <property type="entry name" value="DCX"/>
    <property type="match status" value="1"/>
</dbReference>
<feature type="compositionally biased region" description="Polar residues" evidence="5">
    <location>
        <begin position="620"/>
        <end position="634"/>
    </location>
</feature>
<keyword evidence="4" id="KW-0112">Calmodulin-binding</keyword>
<evidence type="ECO:0000256" key="2">
    <source>
        <dbReference type="ARBA" id="ARBA00022490"/>
    </source>
</evidence>
<dbReference type="PANTHER" id="PTHR22706">
    <property type="entry name" value="ASSEMBLY FACTOR FOR SPINDLE MICROTUBULES"/>
    <property type="match status" value="1"/>
</dbReference>
<feature type="compositionally biased region" description="Basic and acidic residues" evidence="5">
    <location>
        <begin position="417"/>
        <end position="430"/>
    </location>
</feature>
<feature type="compositionally biased region" description="Basic and acidic residues" evidence="5">
    <location>
        <begin position="465"/>
        <end position="477"/>
    </location>
</feature>
<dbReference type="InterPro" id="IPR003533">
    <property type="entry name" value="Doublecortin_dom"/>
</dbReference>
<dbReference type="InterPro" id="IPR051185">
    <property type="entry name" value="ASPM"/>
</dbReference>
<feature type="compositionally biased region" description="Low complexity" evidence="5">
    <location>
        <begin position="434"/>
        <end position="462"/>
    </location>
</feature>
<evidence type="ECO:0000313" key="7">
    <source>
        <dbReference type="EnsemblMetazoa" id="G5093.6:cds"/>
    </source>
</evidence>
<dbReference type="EnsemblMetazoa" id="G5093.6">
    <property type="protein sequence ID" value="G5093.6:cds"/>
    <property type="gene ID" value="G5093"/>
</dbReference>
<name>A0A8W8N360_MAGGI</name>
<evidence type="ECO:0000256" key="1">
    <source>
        <dbReference type="ARBA" id="ARBA00004496"/>
    </source>
</evidence>
<dbReference type="PROSITE" id="PS50309">
    <property type="entry name" value="DC"/>
    <property type="match status" value="2"/>
</dbReference>
<feature type="compositionally biased region" description="Basic residues" evidence="5">
    <location>
        <begin position="597"/>
        <end position="609"/>
    </location>
</feature>
<organism evidence="7 8">
    <name type="scientific">Magallana gigas</name>
    <name type="common">Pacific oyster</name>
    <name type="synonym">Crassostrea gigas</name>
    <dbReference type="NCBI Taxonomy" id="29159"/>
    <lineage>
        <taxon>Eukaryota</taxon>
        <taxon>Metazoa</taxon>
        <taxon>Spiralia</taxon>
        <taxon>Lophotrochozoa</taxon>
        <taxon>Mollusca</taxon>
        <taxon>Bivalvia</taxon>
        <taxon>Autobranchia</taxon>
        <taxon>Pteriomorphia</taxon>
        <taxon>Ostreida</taxon>
        <taxon>Ostreoidea</taxon>
        <taxon>Ostreidae</taxon>
        <taxon>Magallana</taxon>
    </lineage>
</organism>
<dbReference type="InterPro" id="IPR036572">
    <property type="entry name" value="Doublecortin_dom_sf"/>
</dbReference>
<evidence type="ECO:0000256" key="4">
    <source>
        <dbReference type="ARBA" id="ARBA00022860"/>
    </source>
</evidence>
<dbReference type="SUPFAM" id="SSF52540">
    <property type="entry name" value="P-loop containing nucleoside triphosphate hydrolases"/>
    <property type="match status" value="1"/>
</dbReference>
<feature type="compositionally biased region" description="Polar residues" evidence="5">
    <location>
        <begin position="281"/>
        <end position="290"/>
    </location>
</feature>
<reference evidence="7" key="1">
    <citation type="submission" date="2022-08" db="UniProtKB">
        <authorList>
            <consortium name="EnsemblMetazoa"/>
        </authorList>
    </citation>
    <scope>IDENTIFICATION</scope>
    <source>
        <strain evidence="7">05x7-T-G4-1.051#20</strain>
    </source>
</reference>
<feature type="domain" description="Doublecortin" evidence="6">
    <location>
        <begin position="18"/>
        <end position="90"/>
    </location>
</feature>
<feature type="region of interest" description="Disordered" evidence="5">
    <location>
        <begin position="1705"/>
        <end position="1726"/>
    </location>
</feature>
<dbReference type="Pfam" id="PF00612">
    <property type="entry name" value="IQ"/>
    <property type="match status" value="11"/>
</dbReference>
<sequence>MSWGKYPSIEERDLVHGTPIKVYKNGDPWFPGKRVVVNQRQHPTFESFLNYLTSTLKEERAVRRLYTPNHGTRITDYDQIKPENVYVTSHALGSNEHLKRIRYTAIESHSPRPSKINKSNFNSRIEPVVHSRIRQDARFRQSQTLASRAKRITVAINNDDIDHSHVVLIPAKKVNNLQAIIETIDDDLNNNRGIQFRVEYLVDTDTEEVCTHPEDIIEDHIYVACNKGRRYIPKTYSKDGRKNFVVIPSPRPLQSNLNGSRDNKRPRTLPPIGSKNYKGSPDNSVTSNPEYGSRKKPHQANGAIHTKPQKHKRTPEKKAKQTDYDKDDGGVFKAKDTNKHTKGAREVGETKDTRTDLPIDQVPAEEVKEETLYEEENTAKVPSEITLTHKQSAEGEEDDEIYDHHDDHYDDNDDEDEKIKSQKTPKETTHKTNSKTNNNNTNNNNTNNNKTNNNNNTNNKTNPKPADHSHGAKDPAPKKHSGTRGEFNNVSPLPGIGKNDTNRSSTPVGRNGFDSPTQQEKDLAAAKIQANYRGHKTRQELAKQKEGTKKNDAANKPPDTKMDAASKPPDTKKDAGKKPESKTKEDEAATKIQAGFRGHKTRQDLKKKKENQQVKDAKKSSVNTGKTASKGNQKMSEEDKAATKIQAGFRGHQTRKELAQKKVMKEDKELDQAATKIQANYRGHKTRKELKKNQPPKDNNKTTKFSNEEEQAATKIQAGFRGHQTRKQLNQQVCYDQGAHSAVVIKSVKLQSSNLLDYSKFNNEVEDEENELRLIEIRQKAVTDLQVCLKAILKRGFRWSSASTGRWSLGTEGVSKIEFDNVDIAKFKAKQIFFGFVTFFQSSFRSTLLRKAVEEREEMMKEREKEKENERKMKAIEAPPDLDMGVSCDKNTKISGKQEKLKMANDFESVNVDAITMIELCCKDCVHNIKMKDKVRKVDGQNILQSHLKMFLSRLAVKNRLVMKEMLQAKSFAQEEVWNIFQSLEDREIAAKKIQAGFRGMVIRKKLSEASPSGNVKIVSKIDIGKTDALKTLQMLCKNYVHRMRMHNETKKKESQNILQSNFRMFLTRLTVKNRLVRKEMLQTRSLAQEEVLKIFHSMQQREVAATKIQTGYRGMVARKHLCQASTNAFPLNKSMAIGNLHPNLKPLKMKHESKTESQHILQSNFRMFLTRFNIKNRLLRKGMLHAKSLAQEAVLSIIQSLEDREFAAAKIQAGYRGMVVRKKISRASVVKSDETLIKSHSDLVTGNQNDIISSFYKVHPAKKNDVNDRNSIRFSVTSTSNPISVVGAKSTQVNNNALLEVQSACRSYFTRKLLKQKVAKNKVSIDSKDLTNEDQDLQNNAAKVIQAGFRGHWLRNKLGITKSKKLKGDNENVREIVNGHKRGKNVQRHEWGPLTIKQHEQDVAVTKIQACYRGYKVRKGISMVKSNSVSKQCVPTIVIEDFTDRSNSHLSEILVGTEIMNRKDTMDIKQKAASKIQAHFKGYSYRKRARSANQVLGNDLNDPRFILFQNKVTVLQAAIRSVLLKSKEDTFDDGFCTPPFTPPHLEFEKPTMRRVSSSYPNRLSNKRQMNVPQNIQIDEYITLLQSACRGLVARATSLVCLEKGMFDISTSGDDILGGKLKDNARNDIQSRTFVLNDEKEQTAVDTGQSSDLLTVNHSIGTENSSQNVQVKVVEDIQTRPVKIVQRSAVFTAQEGVPRSVRVQALGTQSESERKPRPKSSELKRTLPILPTPFVLRSKTEIFGKDGTKRKTISKEMLGFSFSNQT</sequence>
<dbReference type="SUPFAM" id="SSF89837">
    <property type="entry name" value="Doublecortin (DC)"/>
    <property type="match status" value="2"/>
</dbReference>
<keyword evidence="3" id="KW-0677">Repeat</keyword>
<proteinExistence type="predicted"/>
<evidence type="ECO:0000256" key="5">
    <source>
        <dbReference type="SAM" id="MobiDB-lite"/>
    </source>
</evidence>
<feature type="compositionally biased region" description="Basic and acidic residues" evidence="5">
    <location>
        <begin position="610"/>
        <end position="619"/>
    </location>
</feature>
<dbReference type="Gene3D" id="3.10.20.230">
    <property type="entry name" value="Doublecortin domain"/>
    <property type="match status" value="2"/>
</dbReference>
<dbReference type="GO" id="GO:0051295">
    <property type="term" value="P:establishment of meiotic spindle localization"/>
    <property type="evidence" value="ECO:0007669"/>
    <property type="project" value="TreeGrafter"/>
</dbReference>
<feature type="region of interest" description="Disordered" evidence="5">
    <location>
        <begin position="677"/>
        <end position="711"/>
    </location>
</feature>
<dbReference type="PANTHER" id="PTHR22706:SF1">
    <property type="entry name" value="ASSEMBLY FACTOR FOR SPINDLE MICROTUBULES"/>
    <property type="match status" value="1"/>
</dbReference>
<evidence type="ECO:0000256" key="3">
    <source>
        <dbReference type="ARBA" id="ARBA00022737"/>
    </source>
</evidence>
<dbReference type="Pfam" id="PF03607">
    <property type="entry name" value="DCX"/>
    <property type="match status" value="1"/>
</dbReference>
<feature type="region of interest" description="Disordered" evidence="5">
    <location>
        <begin position="242"/>
        <end position="656"/>
    </location>
</feature>
<feature type="compositionally biased region" description="Polar residues" evidence="5">
    <location>
        <begin position="502"/>
        <end position="518"/>
    </location>
</feature>
<dbReference type="Gene3D" id="1.20.5.190">
    <property type="match status" value="7"/>
</dbReference>
<dbReference type="CDD" id="cd23767">
    <property type="entry name" value="IQCD"/>
    <property type="match status" value="5"/>
</dbReference>
<dbReference type="InterPro" id="IPR000048">
    <property type="entry name" value="IQ_motif_EF-hand-BS"/>
</dbReference>
<dbReference type="FunFam" id="1.20.5.190:FF:000055">
    <property type="entry name" value="Putative microtubule-associated protein futsch"/>
    <property type="match status" value="1"/>
</dbReference>
<dbReference type="GO" id="GO:0000278">
    <property type="term" value="P:mitotic cell cycle"/>
    <property type="evidence" value="ECO:0007669"/>
    <property type="project" value="TreeGrafter"/>
</dbReference>
<dbReference type="GO" id="GO:0035556">
    <property type="term" value="P:intracellular signal transduction"/>
    <property type="evidence" value="ECO:0007669"/>
    <property type="project" value="InterPro"/>
</dbReference>
<dbReference type="SMART" id="SM00015">
    <property type="entry name" value="IQ"/>
    <property type="match status" value="15"/>
</dbReference>
<accession>A0A8W8N360</accession>
<keyword evidence="2" id="KW-0963">Cytoplasm</keyword>
<feature type="compositionally biased region" description="Basic and acidic residues" evidence="5">
    <location>
        <begin position="1711"/>
        <end position="1725"/>
    </location>
</feature>
<evidence type="ECO:0000313" key="8">
    <source>
        <dbReference type="Proteomes" id="UP000005408"/>
    </source>
</evidence>
<dbReference type="GO" id="GO:0000922">
    <property type="term" value="C:spindle pole"/>
    <property type="evidence" value="ECO:0007669"/>
    <property type="project" value="TreeGrafter"/>
</dbReference>
<protein>
    <recommendedName>
        <fullName evidence="6">Doublecortin domain-containing protein</fullName>
    </recommendedName>
</protein>
<dbReference type="PROSITE" id="PS50096">
    <property type="entry name" value="IQ"/>
    <property type="match status" value="12"/>
</dbReference>
<evidence type="ECO:0000259" key="6">
    <source>
        <dbReference type="PROSITE" id="PS50309"/>
    </source>
</evidence>
<dbReference type="Proteomes" id="UP000005408">
    <property type="component" value="Unassembled WGS sequence"/>
</dbReference>
<comment type="subcellular location">
    <subcellularLocation>
        <location evidence="1">Cytoplasm</location>
    </subcellularLocation>
</comment>
<dbReference type="InterPro" id="IPR027417">
    <property type="entry name" value="P-loop_NTPase"/>
</dbReference>
<feature type="domain" description="Doublecortin" evidence="6">
    <location>
        <begin position="150"/>
        <end position="237"/>
    </location>
</feature>
<feature type="compositionally biased region" description="Basic and acidic residues" evidence="5">
    <location>
        <begin position="316"/>
        <end position="357"/>
    </location>
</feature>
<dbReference type="GO" id="GO:0005516">
    <property type="term" value="F:calmodulin binding"/>
    <property type="evidence" value="ECO:0007669"/>
    <property type="project" value="UniProtKB-KW"/>
</dbReference>
<feature type="compositionally biased region" description="Basic and acidic residues" evidence="5">
    <location>
        <begin position="537"/>
        <end position="589"/>
    </location>
</feature>
<keyword evidence="8" id="KW-1185">Reference proteome</keyword>